<sequence>MSIIESSASANTQTSSSLAQVFSTKSMIAFTCDSGSKHPKIPSIRNQFARISTSSHPVTPFNISCKSFSVICWNSSGLLRKCSSAARISDVDASSSFSLRSPWNTC</sequence>
<organism evidence="1 2">
    <name type="scientific">Anopheles merus</name>
    <name type="common">Mosquito</name>
    <dbReference type="NCBI Taxonomy" id="30066"/>
    <lineage>
        <taxon>Eukaryota</taxon>
        <taxon>Metazoa</taxon>
        <taxon>Ecdysozoa</taxon>
        <taxon>Arthropoda</taxon>
        <taxon>Hexapoda</taxon>
        <taxon>Insecta</taxon>
        <taxon>Pterygota</taxon>
        <taxon>Neoptera</taxon>
        <taxon>Endopterygota</taxon>
        <taxon>Diptera</taxon>
        <taxon>Nematocera</taxon>
        <taxon>Culicoidea</taxon>
        <taxon>Culicidae</taxon>
        <taxon>Anophelinae</taxon>
        <taxon>Anopheles</taxon>
    </lineage>
</organism>
<accession>A0A182VME7</accession>
<dbReference type="EnsemblMetazoa" id="AMEM017447-RA">
    <property type="protein sequence ID" value="AMEM017447-PA"/>
    <property type="gene ID" value="AMEM017447"/>
</dbReference>
<dbReference type="AlphaFoldDB" id="A0A182VME7"/>
<dbReference type="Proteomes" id="UP000075903">
    <property type="component" value="Unassembled WGS sequence"/>
</dbReference>
<name>A0A182VME7_ANOME</name>
<protein>
    <submittedName>
        <fullName evidence="1">Uncharacterized protein</fullName>
    </submittedName>
</protein>
<proteinExistence type="predicted"/>
<reference evidence="1" key="1">
    <citation type="submission" date="2020-05" db="UniProtKB">
        <authorList>
            <consortium name="EnsemblMetazoa"/>
        </authorList>
    </citation>
    <scope>IDENTIFICATION</scope>
    <source>
        <strain evidence="1">MAF</strain>
    </source>
</reference>
<dbReference type="VEuPathDB" id="VectorBase:AMEM017447"/>
<keyword evidence="2" id="KW-1185">Reference proteome</keyword>
<evidence type="ECO:0000313" key="1">
    <source>
        <dbReference type="EnsemblMetazoa" id="AMEM017447-PA"/>
    </source>
</evidence>
<evidence type="ECO:0000313" key="2">
    <source>
        <dbReference type="Proteomes" id="UP000075903"/>
    </source>
</evidence>